<organism evidence="1 2">
    <name type="scientific">Corynebacterium endometrii</name>
    <dbReference type="NCBI Taxonomy" id="2488819"/>
    <lineage>
        <taxon>Bacteria</taxon>
        <taxon>Bacillati</taxon>
        <taxon>Actinomycetota</taxon>
        <taxon>Actinomycetes</taxon>
        <taxon>Mycobacteriales</taxon>
        <taxon>Corynebacteriaceae</taxon>
        <taxon>Corynebacterium</taxon>
    </lineage>
</organism>
<evidence type="ECO:0000313" key="1">
    <source>
        <dbReference type="EMBL" id="QCB28105.1"/>
    </source>
</evidence>
<dbReference type="AlphaFoldDB" id="A0A4P7QEQ0"/>
<dbReference type="Proteomes" id="UP000296352">
    <property type="component" value="Chromosome"/>
</dbReference>
<evidence type="ECO:0000313" key="2">
    <source>
        <dbReference type="Proteomes" id="UP000296352"/>
    </source>
</evidence>
<keyword evidence="2" id="KW-1185">Reference proteome</keyword>
<sequence length="114" mass="12481">MEISVDELLEFDPPPIVTEEEARKTAKFALQSASGFGEAYCRGNPEANHIDSAGNYRPGVRSVVLMAAAQIMAKPGQVQKRDQTGAVSYLRGEGFKGFTLGELQCLNRYRKTAK</sequence>
<name>A0A4P7QEQ0_9CORY</name>
<reference evidence="1 2" key="1">
    <citation type="submission" date="2019-04" db="EMBL/GenBank/DDBJ databases">
        <title>Corynebacterium endometrii sp. nov., isolated from the uterus of a cow with endometritis.</title>
        <authorList>
            <person name="Ballas P."/>
            <person name="Ruckert C."/>
            <person name="Wagener K."/>
            <person name="Drillich M."/>
            <person name="Kaempfer P."/>
            <person name="Busse H.-J."/>
            <person name="Ehling-Schulz M."/>
        </authorList>
    </citation>
    <scope>NUCLEOTIDE SEQUENCE [LARGE SCALE GENOMIC DNA]</scope>
    <source>
        <strain evidence="1 2">LMM-1653</strain>
    </source>
</reference>
<proteinExistence type="predicted"/>
<dbReference type="EMBL" id="CP039247">
    <property type="protein sequence ID" value="QCB28105.1"/>
    <property type="molecule type" value="Genomic_DNA"/>
</dbReference>
<dbReference type="KEGG" id="cee:CENDO_04070"/>
<gene>
    <name evidence="1" type="ORF">CENDO_04070</name>
</gene>
<protein>
    <submittedName>
        <fullName evidence="1">Uncharacterized protein</fullName>
    </submittedName>
</protein>
<accession>A0A4P7QEQ0</accession>